<protein>
    <submittedName>
        <fullName evidence="2">HEPN domain-containing protein</fullName>
    </submittedName>
</protein>
<sequence length="130" mass="14719">MNRYQDWLRQAENDLQWARHSFSGGFFAQTCFIAQQAAEKALKSWCFFKGFDIVRSHSIFQIVRALGENGDLERWARELDIYYISARYPDALPAGAPFEILTPEQAQGALRAAEGIFDLVGSRLSGAEQP</sequence>
<dbReference type="InterPro" id="IPR007842">
    <property type="entry name" value="HEPN_dom"/>
</dbReference>
<proteinExistence type="predicted"/>
<dbReference type="EMBL" id="CP092109">
    <property type="protein sequence ID" value="UWZ80336.1"/>
    <property type="molecule type" value="Genomic_DNA"/>
</dbReference>
<evidence type="ECO:0000313" key="3">
    <source>
        <dbReference type="Proteomes" id="UP001060414"/>
    </source>
</evidence>
<gene>
    <name evidence="2" type="ORF">L9S41_02775</name>
</gene>
<organism evidence="2 3">
    <name type="scientific">Geoalkalibacter halelectricus</name>
    <dbReference type="NCBI Taxonomy" id="2847045"/>
    <lineage>
        <taxon>Bacteria</taxon>
        <taxon>Pseudomonadati</taxon>
        <taxon>Thermodesulfobacteriota</taxon>
        <taxon>Desulfuromonadia</taxon>
        <taxon>Desulfuromonadales</taxon>
        <taxon>Geoalkalibacteraceae</taxon>
        <taxon>Geoalkalibacter</taxon>
    </lineage>
</organism>
<accession>A0ABY5ZNM9</accession>
<dbReference type="Gene3D" id="1.20.120.330">
    <property type="entry name" value="Nucleotidyltransferases domain 2"/>
    <property type="match status" value="1"/>
</dbReference>
<dbReference type="Proteomes" id="UP001060414">
    <property type="component" value="Chromosome"/>
</dbReference>
<reference evidence="2" key="1">
    <citation type="journal article" date="2022" name="Environ. Microbiol.">
        <title>Geoalkalibacter halelectricus SAP #1 sp. nov. possessing extracellular electron transfer and mineral#reducing capabilities from a haloalkaline environment.</title>
        <authorList>
            <person name="Yadav S."/>
            <person name="Singh R."/>
            <person name="Sundharam S.S."/>
            <person name="Chaudhary S."/>
            <person name="Krishnamurthi S."/>
            <person name="Patil S.A."/>
        </authorList>
    </citation>
    <scope>NUCLEOTIDE SEQUENCE</scope>
    <source>
        <strain evidence="2">SAP-1</strain>
    </source>
</reference>
<evidence type="ECO:0000313" key="2">
    <source>
        <dbReference type="EMBL" id="UWZ80336.1"/>
    </source>
</evidence>
<evidence type="ECO:0000259" key="1">
    <source>
        <dbReference type="PROSITE" id="PS50910"/>
    </source>
</evidence>
<dbReference type="SUPFAM" id="SSF81593">
    <property type="entry name" value="Nucleotidyltransferase substrate binding subunit/domain"/>
    <property type="match status" value="1"/>
</dbReference>
<feature type="domain" description="HEPN" evidence="1">
    <location>
        <begin position="8"/>
        <end position="116"/>
    </location>
</feature>
<dbReference type="Pfam" id="PF05168">
    <property type="entry name" value="HEPN"/>
    <property type="match status" value="1"/>
</dbReference>
<dbReference type="RefSeq" id="WP_260748693.1">
    <property type="nucleotide sequence ID" value="NZ_CP092109.1"/>
</dbReference>
<name>A0ABY5ZNM9_9BACT</name>
<keyword evidence="3" id="KW-1185">Reference proteome</keyword>
<dbReference type="PROSITE" id="PS50910">
    <property type="entry name" value="HEPN"/>
    <property type="match status" value="1"/>
</dbReference>
<dbReference type="SMART" id="SM00748">
    <property type="entry name" value="HEPN"/>
    <property type="match status" value="1"/>
</dbReference>